<dbReference type="InterPro" id="IPR015943">
    <property type="entry name" value="WD40/YVTN_repeat-like_dom_sf"/>
</dbReference>
<evidence type="ECO:0000259" key="2">
    <source>
        <dbReference type="Pfam" id="PF13360"/>
    </source>
</evidence>
<dbReference type="InterPro" id="IPR002372">
    <property type="entry name" value="PQQ_rpt_dom"/>
</dbReference>
<keyword evidence="4" id="KW-1185">Reference proteome</keyword>
<dbReference type="EMBL" id="BNJK01000001">
    <property type="protein sequence ID" value="GHO90129.1"/>
    <property type="molecule type" value="Genomic_DNA"/>
</dbReference>
<organism evidence="3 4">
    <name type="scientific">Reticulibacter mediterranei</name>
    <dbReference type="NCBI Taxonomy" id="2778369"/>
    <lineage>
        <taxon>Bacteria</taxon>
        <taxon>Bacillati</taxon>
        <taxon>Chloroflexota</taxon>
        <taxon>Ktedonobacteria</taxon>
        <taxon>Ktedonobacterales</taxon>
        <taxon>Reticulibacteraceae</taxon>
        <taxon>Reticulibacter</taxon>
    </lineage>
</organism>
<dbReference type="InterPro" id="IPR018391">
    <property type="entry name" value="PQQ_b-propeller_rpt"/>
</dbReference>
<dbReference type="Proteomes" id="UP000597444">
    <property type="component" value="Unassembled WGS sequence"/>
</dbReference>
<evidence type="ECO:0000313" key="4">
    <source>
        <dbReference type="Proteomes" id="UP000597444"/>
    </source>
</evidence>
<protein>
    <recommendedName>
        <fullName evidence="2">Pyrrolo-quinoline quinone repeat domain-containing protein</fullName>
    </recommendedName>
</protein>
<proteinExistence type="predicted"/>
<reference evidence="3" key="1">
    <citation type="submission" date="2020-10" db="EMBL/GenBank/DDBJ databases">
        <title>Taxonomic study of unclassified bacteria belonging to the class Ktedonobacteria.</title>
        <authorList>
            <person name="Yabe S."/>
            <person name="Wang C.M."/>
            <person name="Zheng Y."/>
            <person name="Sakai Y."/>
            <person name="Cavaletti L."/>
            <person name="Monciardini P."/>
            <person name="Donadio S."/>
        </authorList>
    </citation>
    <scope>NUCLEOTIDE SEQUENCE</scope>
    <source>
        <strain evidence="3">ID150040</strain>
    </source>
</reference>
<dbReference type="InterPro" id="IPR011047">
    <property type="entry name" value="Quinoprotein_ADH-like_sf"/>
</dbReference>
<evidence type="ECO:0000256" key="1">
    <source>
        <dbReference type="SAM" id="MobiDB-lite"/>
    </source>
</evidence>
<evidence type="ECO:0000313" key="3">
    <source>
        <dbReference type="EMBL" id="GHO90129.1"/>
    </source>
</evidence>
<name>A0A8J3MWR5_9CHLR</name>
<gene>
    <name evidence="3" type="ORF">KSF_001770</name>
</gene>
<dbReference type="SUPFAM" id="SSF50998">
    <property type="entry name" value="Quinoprotein alcohol dehydrogenase-like"/>
    <property type="match status" value="1"/>
</dbReference>
<sequence length="424" mass="46941">MGQGAGVPTPTIRPGLTPSPTRSLKLAGPDAGLYIADETSTAVYKVDYRSGKVLWKYQFRLKHPSSFGPYALTNYLLVQQGYVFIESQNEVVYALNAATGHLAWSYVFGNNVDLVRGQVNPPVLDHGILFIPGLEYLPDKTNPRNLSKFPQDRLYLFDAQTGKLLKTYQIVRGFTINDGVLYTSDDEGGPIQAINLKNGQVLWQKIIPGEFFMAPFLLKNRVYLRANNQYFPVSNHKILNRYKSSLYAFDATTGQQFWHSPGTISSGPVFDFPISEETIVSGVIGEGISAYDAATGHLRWSRKMPFTGDLHAEGNTLYMTFDPAGANETWGYPPSDPFVPGIMSLNAATGSLIWQKMIITQLAGDLHSDSILGFLVHKSILYIQRSTQVKDHQTYTNWTTAMDPGGKVLWQINLGGFADGVLVP</sequence>
<feature type="domain" description="Pyrrolo-quinoline quinone repeat" evidence="2">
    <location>
        <begin position="27"/>
        <end position="164"/>
    </location>
</feature>
<accession>A0A8J3MWR5</accession>
<dbReference type="Pfam" id="PF13360">
    <property type="entry name" value="PQQ_2"/>
    <property type="match status" value="2"/>
</dbReference>
<dbReference type="SMART" id="SM00564">
    <property type="entry name" value="PQQ"/>
    <property type="match status" value="6"/>
</dbReference>
<dbReference type="PANTHER" id="PTHR34512:SF30">
    <property type="entry name" value="OUTER MEMBRANE PROTEIN ASSEMBLY FACTOR BAMB"/>
    <property type="match status" value="1"/>
</dbReference>
<feature type="region of interest" description="Disordered" evidence="1">
    <location>
        <begin position="1"/>
        <end position="20"/>
    </location>
</feature>
<dbReference type="AlphaFoldDB" id="A0A8J3MWR5"/>
<dbReference type="Gene3D" id="2.130.10.10">
    <property type="entry name" value="YVTN repeat-like/Quinoprotein amine dehydrogenase"/>
    <property type="match status" value="2"/>
</dbReference>
<feature type="domain" description="Pyrrolo-quinoline quinone repeat" evidence="2">
    <location>
        <begin position="243"/>
        <end position="414"/>
    </location>
</feature>
<comment type="caution">
    <text evidence="3">The sequence shown here is derived from an EMBL/GenBank/DDBJ whole genome shotgun (WGS) entry which is preliminary data.</text>
</comment>
<dbReference type="PANTHER" id="PTHR34512">
    <property type="entry name" value="CELL SURFACE PROTEIN"/>
    <property type="match status" value="1"/>
</dbReference>